<sequence length="133" mass="13616">MSAVLVITLLFGCGTGPDSTTTFCEAVTELKDIDGLSLEVSPSDDAAVRGALAQTAAQAARVAREAPLEIQADAEFVAAFVLALTNAVNDTEVGTLERSAALGAAQQQFEGQLAESVENLSAFIARTCSPAPS</sequence>
<reference evidence="1" key="1">
    <citation type="submission" date="2018-05" db="EMBL/GenBank/DDBJ databases">
        <authorList>
            <person name="Lanie J.A."/>
            <person name="Ng W.-L."/>
            <person name="Kazmierczak K.M."/>
            <person name="Andrzejewski T.M."/>
            <person name="Davidsen T.M."/>
            <person name="Wayne K.J."/>
            <person name="Tettelin H."/>
            <person name="Glass J.I."/>
            <person name="Rusch D."/>
            <person name="Podicherti R."/>
            <person name="Tsui H.-C.T."/>
            <person name="Winkler M.E."/>
        </authorList>
    </citation>
    <scope>NUCLEOTIDE SEQUENCE</scope>
</reference>
<gene>
    <name evidence="1" type="ORF">METZ01_LOCUS13889</name>
</gene>
<dbReference type="EMBL" id="UINC01000777">
    <property type="protein sequence ID" value="SUZ61035.1"/>
    <property type="molecule type" value="Genomic_DNA"/>
</dbReference>
<name>A0A381P272_9ZZZZ</name>
<organism evidence="1">
    <name type="scientific">marine metagenome</name>
    <dbReference type="NCBI Taxonomy" id="408172"/>
    <lineage>
        <taxon>unclassified sequences</taxon>
        <taxon>metagenomes</taxon>
        <taxon>ecological metagenomes</taxon>
    </lineage>
</organism>
<proteinExistence type="predicted"/>
<dbReference type="AlphaFoldDB" id="A0A381P272"/>
<protein>
    <submittedName>
        <fullName evidence="1">Uncharacterized protein</fullName>
    </submittedName>
</protein>
<accession>A0A381P272</accession>
<evidence type="ECO:0000313" key="1">
    <source>
        <dbReference type="EMBL" id="SUZ61035.1"/>
    </source>
</evidence>